<comment type="caution">
    <text evidence="2">The sequence shown here is derived from an EMBL/GenBank/DDBJ whole genome shotgun (WGS) entry which is preliminary data.</text>
</comment>
<dbReference type="OrthoDB" id="5598683at2759"/>
<protein>
    <recommendedName>
        <fullName evidence="4">DH domain-containing protein</fullName>
    </recommendedName>
</protein>
<proteinExistence type="predicted"/>
<gene>
    <name evidence="1" type="ORF">AYI69_g10193</name>
    <name evidence="2" type="ORF">AYI69_g766</name>
</gene>
<evidence type="ECO:0000313" key="3">
    <source>
        <dbReference type="Proteomes" id="UP000187429"/>
    </source>
</evidence>
<organism evidence="2 3">
    <name type="scientific">Smittium culicis</name>
    <dbReference type="NCBI Taxonomy" id="133412"/>
    <lineage>
        <taxon>Eukaryota</taxon>
        <taxon>Fungi</taxon>
        <taxon>Fungi incertae sedis</taxon>
        <taxon>Zoopagomycota</taxon>
        <taxon>Kickxellomycotina</taxon>
        <taxon>Harpellomycetes</taxon>
        <taxon>Harpellales</taxon>
        <taxon>Legeriomycetaceae</taxon>
        <taxon>Smittium</taxon>
    </lineage>
</organism>
<evidence type="ECO:0000313" key="1">
    <source>
        <dbReference type="EMBL" id="OMJ10577.1"/>
    </source>
</evidence>
<sequence length="223" mass="25249">MEHKLKAPRTDYSAENGSKKVNFGLDPFKVINRSTSAEDLTKVGYEIFNPFYTKKANTPPAYNVSGFSFNDSVQSLPQKSNVNIETISKSKTLSEKTKNSKDNKSQKSSLNLLMPKEIINLNPISFFSKASFGYSKSKSENALSDKPLLRPVVIRSNFVATDRATWRDSLSEGEIDKLNLSQKEVHKQQVIYEAIVTEGDYLRDLKIVRDVSDFLFKMNITIF</sequence>
<reference evidence="2" key="1">
    <citation type="submission" date="2017-01" db="EMBL/GenBank/DDBJ databases">
        <authorList>
            <person name="Mah S.A."/>
            <person name="Swanson W.J."/>
            <person name="Moy G.W."/>
            <person name="Vacquier V.D."/>
        </authorList>
    </citation>
    <scope>NUCLEOTIDE SEQUENCE [LARGE SCALE GENOMIC DNA]</scope>
    <source>
        <strain evidence="2">ID-206-W2</strain>
    </source>
</reference>
<accession>A0A1R1YS55</accession>
<name>A0A1R1YS55_9FUNG</name>
<evidence type="ECO:0000313" key="2">
    <source>
        <dbReference type="EMBL" id="OMJ29722.1"/>
    </source>
</evidence>
<dbReference type="EMBL" id="LSSM01006538">
    <property type="protein sequence ID" value="OMJ10577.1"/>
    <property type="molecule type" value="Genomic_DNA"/>
</dbReference>
<keyword evidence="3" id="KW-1185">Reference proteome</keyword>
<dbReference type="AlphaFoldDB" id="A0A1R1YS55"/>
<dbReference type="Proteomes" id="UP000187429">
    <property type="component" value="Unassembled WGS sequence"/>
</dbReference>
<evidence type="ECO:0008006" key="4">
    <source>
        <dbReference type="Google" id="ProtNLM"/>
    </source>
</evidence>
<reference evidence="3" key="2">
    <citation type="submission" date="2017-01" db="EMBL/GenBank/DDBJ databases">
        <authorList>
            <person name="Wang Y."/>
            <person name="White M."/>
            <person name="Kvist S."/>
            <person name="Moncalvo J.-M."/>
        </authorList>
    </citation>
    <scope>NUCLEOTIDE SEQUENCE [LARGE SCALE GENOMIC DNA]</scope>
    <source>
        <strain evidence="3">ID-206-W2</strain>
    </source>
</reference>
<dbReference type="EMBL" id="LSSM01000204">
    <property type="protein sequence ID" value="OMJ29722.1"/>
    <property type="molecule type" value="Genomic_DNA"/>
</dbReference>